<organism evidence="2 3">
    <name type="scientific">Olpidium bornovanus</name>
    <dbReference type="NCBI Taxonomy" id="278681"/>
    <lineage>
        <taxon>Eukaryota</taxon>
        <taxon>Fungi</taxon>
        <taxon>Fungi incertae sedis</taxon>
        <taxon>Olpidiomycota</taxon>
        <taxon>Olpidiomycotina</taxon>
        <taxon>Olpidiomycetes</taxon>
        <taxon>Olpidiales</taxon>
        <taxon>Olpidiaceae</taxon>
        <taxon>Olpidium</taxon>
    </lineage>
</organism>
<protein>
    <submittedName>
        <fullName evidence="2">Uncharacterized protein</fullName>
    </submittedName>
</protein>
<feature type="compositionally biased region" description="Basic and acidic residues" evidence="1">
    <location>
        <begin position="49"/>
        <end position="59"/>
    </location>
</feature>
<dbReference type="Proteomes" id="UP000673691">
    <property type="component" value="Unassembled WGS sequence"/>
</dbReference>
<dbReference type="AlphaFoldDB" id="A0A8H8DHI8"/>
<name>A0A8H8DHI8_9FUNG</name>
<feature type="non-terminal residue" evidence="2">
    <location>
        <position position="1"/>
    </location>
</feature>
<evidence type="ECO:0000256" key="1">
    <source>
        <dbReference type="SAM" id="MobiDB-lite"/>
    </source>
</evidence>
<feature type="region of interest" description="Disordered" evidence="1">
    <location>
        <begin position="34"/>
        <end position="64"/>
    </location>
</feature>
<feature type="non-terminal residue" evidence="2">
    <location>
        <position position="139"/>
    </location>
</feature>
<sequence>YLVLLFTAVGFARELVPPAYFSLVATLPSNPRPPQFGEFGKRGTPGGSKVREMPPQDRRPFRRGFLHGGRGRDAVHGIPRRHAATVAHTRCRRRMLFTRAQNSSFDALGRSSPCSSVPLFFFFFCFFPRVPGDWLLGIL</sequence>
<dbReference type="EMBL" id="JAEFCI010008143">
    <property type="protein sequence ID" value="KAG5458645.1"/>
    <property type="molecule type" value="Genomic_DNA"/>
</dbReference>
<reference evidence="2 3" key="1">
    <citation type="journal article" name="Sci. Rep.">
        <title>Genome-scale phylogenetic analyses confirm Olpidium as the closest living zoosporic fungus to the non-flagellated, terrestrial fungi.</title>
        <authorList>
            <person name="Chang Y."/>
            <person name="Rochon D."/>
            <person name="Sekimoto S."/>
            <person name="Wang Y."/>
            <person name="Chovatia M."/>
            <person name="Sandor L."/>
            <person name="Salamov A."/>
            <person name="Grigoriev I.V."/>
            <person name="Stajich J.E."/>
            <person name="Spatafora J.W."/>
        </authorList>
    </citation>
    <scope>NUCLEOTIDE SEQUENCE [LARGE SCALE GENOMIC DNA]</scope>
    <source>
        <strain evidence="2">S191</strain>
    </source>
</reference>
<gene>
    <name evidence="2" type="ORF">BJ554DRAFT_1092</name>
</gene>
<comment type="caution">
    <text evidence="2">The sequence shown here is derived from an EMBL/GenBank/DDBJ whole genome shotgun (WGS) entry which is preliminary data.</text>
</comment>
<accession>A0A8H8DHI8</accession>
<proteinExistence type="predicted"/>
<evidence type="ECO:0000313" key="3">
    <source>
        <dbReference type="Proteomes" id="UP000673691"/>
    </source>
</evidence>
<keyword evidence="3" id="KW-1185">Reference proteome</keyword>
<evidence type="ECO:0000313" key="2">
    <source>
        <dbReference type="EMBL" id="KAG5458645.1"/>
    </source>
</evidence>